<name>A0A561B3E1_9ACTN</name>
<dbReference type="InterPro" id="IPR027417">
    <property type="entry name" value="P-loop_NTPase"/>
</dbReference>
<keyword evidence="2" id="KW-1185">Reference proteome</keyword>
<protein>
    <submittedName>
        <fullName evidence="1">AAA domain-containing protein</fullName>
    </submittedName>
</protein>
<sequence length="169" mass="18258">MTPRAVLLTGGDGVGKTTVGQAIARLLTSDHHITAVVDLDAIAQFGPPRPSSGGLRFHDRLRVRNLTAVWPTYREAGAEYLVVSGHVETPELHAAYVAALAGCDVQLVRLQIPEELIAERTKGTRGPHWDLQTALAQAKTHQPIQDFTVTNEGSPEETAAEILSRLGWP</sequence>
<dbReference type="EMBL" id="VIVK01000003">
    <property type="protein sequence ID" value="TWD73375.1"/>
    <property type="molecule type" value="Genomic_DNA"/>
</dbReference>
<dbReference type="AlphaFoldDB" id="A0A561B3E1"/>
<evidence type="ECO:0000313" key="1">
    <source>
        <dbReference type="EMBL" id="TWD73375.1"/>
    </source>
</evidence>
<dbReference type="OrthoDB" id="7889077at2"/>
<dbReference type="RefSeq" id="WP_145814554.1">
    <property type="nucleotide sequence ID" value="NZ_VIVK01000003.1"/>
</dbReference>
<dbReference type="SUPFAM" id="SSF52540">
    <property type="entry name" value="P-loop containing nucleoside triphosphate hydrolases"/>
    <property type="match status" value="1"/>
</dbReference>
<comment type="caution">
    <text evidence="1">The sequence shown here is derived from an EMBL/GenBank/DDBJ whole genome shotgun (WGS) entry which is preliminary data.</text>
</comment>
<dbReference type="Gene3D" id="3.40.50.300">
    <property type="entry name" value="P-loop containing nucleotide triphosphate hydrolases"/>
    <property type="match status" value="1"/>
</dbReference>
<gene>
    <name evidence="1" type="ORF">FB561_7264</name>
</gene>
<organism evidence="1 2">
    <name type="scientific">Kribbella amoyensis</name>
    <dbReference type="NCBI Taxonomy" id="996641"/>
    <lineage>
        <taxon>Bacteria</taxon>
        <taxon>Bacillati</taxon>
        <taxon>Actinomycetota</taxon>
        <taxon>Actinomycetes</taxon>
        <taxon>Propionibacteriales</taxon>
        <taxon>Kribbellaceae</taxon>
        <taxon>Kribbella</taxon>
    </lineage>
</organism>
<proteinExistence type="predicted"/>
<evidence type="ECO:0000313" key="2">
    <source>
        <dbReference type="Proteomes" id="UP000318380"/>
    </source>
</evidence>
<accession>A0A561B3E1</accession>
<dbReference type="Proteomes" id="UP000318380">
    <property type="component" value="Unassembled WGS sequence"/>
</dbReference>
<reference evidence="1 2" key="1">
    <citation type="submission" date="2019-06" db="EMBL/GenBank/DDBJ databases">
        <title>Sequencing the genomes of 1000 actinobacteria strains.</title>
        <authorList>
            <person name="Klenk H.-P."/>
        </authorList>
    </citation>
    <scope>NUCLEOTIDE SEQUENCE [LARGE SCALE GENOMIC DNA]</scope>
    <source>
        <strain evidence="1 2">DSM 24683</strain>
    </source>
</reference>